<organism evidence="1 2">
    <name type="scientific">Sneathiella marina</name>
    <dbReference type="NCBI Taxonomy" id="2950108"/>
    <lineage>
        <taxon>Bacteria</taxon>
        <taxon>Pseudomonadati</taxon>
        <taxon>Pseudomonadota</taxon>
        <taxon>Alphaproteobacteria</taxon>
        <taxon>Sneathiellales</taxon>
        <taxon>Sneathiellaceae</taxon>
        <taxon>Sneathiella</taxon>
    </lineage>
</organism>
<dbReference type="Gene3D" id="3.40.50.300">
    <property type="entry name" value="P-loop containing nucleotide triphosphate hydrolases"/>
    <property type="match status" value="1"/>
</dbReference>
<keyword evidence="2" id="KW-1185">Reference proteome</keyword>
<dbReference type="Pfam" id="PF17784">
    <property type="entry name" value="Sulfotransfer_4"/>
    <property type="match status" value="1"/>
</dbReference>
<protein>
    <recommendedName>
        <fullName evidence="3">Sulfotransferase family protein</fullName>
    </recommendedName>
</protein>
<dbReference type="InterPro" id="IPR027417">
    <property type="entry name" value="P-loop_NTPase"/>
</dbReference>
<sequence>MALSIIGAGFGRTGTDSLKTALEMLGVGKCYHMHEVMLRQDRVDNWRAIARGETPDWDMIFQGYGATVDWPAAFYWRELSAYFPDAKILLSVRDAGRWYDSMEKTIFTTLRKTKDLESLGLRLIRDKVFAGNIDDRDHVIDSYQRNIADVQATFPPERLLTYETGSGWDPICKFLDVPVPEDAYPHKNQSNEFHQKIDTLNKIREEKRD</sequence>
<dbReference type="PANTHER" id="PTHR36978">
    <property type="entry name" value="P-LOOP CONTAINING NUCLEOTIDE TRIPHOSPHATE HYDROLASE"/>
    <property type="match status" value="1"/>
</dbReference>
<evidence type="ECO:0008006" key="3">
    <source>
        <dbReference type="Google" id="ProtNLM"/>
    </source>
</evidence>
<dbReference type="EMBL" id="CP098747">
    <property type="protein sequence ID" value="USG62764.1"/>
    <property type="molecule type" value="Genomic_DNA"/>
</dbReference>
<reference evidence="1" key="1">
    <citation type="submission" date="2022-06" db="EMBL/GenBank/DDBJ databases">
        <title>Sneathiella actinostolidae sp. nov., isolated from a sea anemonein the Western Pacific Ocean.</title>
        <authorList>
            <person name="Wei M.J."/>
        </authorList>
    </citation>
    <scope>NUCLEOTIDE SEQUENCE</scope>
    <source>
        <strain evidence="1">PHK-P5</strain>
    </source>
</reference>
<evidence type="ECO:0000313" key="1">
    <source>
        <dbReference type="EMBL" id="USG62764.1"/>
    </source>
</evidence>
<accession>A0ABY4WBZ1</accession>
<dbReference type="PANTHER" id="PTHR36978:SF4">
    <property type="entry name" value="P-LOOP CONTAINING NUCLEOSIDE TRIPHOSPHATE HYDROLASE PROTEIN"/>
    <property type="match status" value="1"/>
</dbReference>
<evidence type="ECO:0000313" key="2">
    <source>
        <dbReference type="Proteomes" id="UP001056291"/>
    </source>
</evidence>
<dbReference type="InterPro" id="IPR040632">
    <property type="entry name" value="Sulfotransfer_4"/>
</dbReference>
<dbReference type="Proteomes" id="UP001056291">
    <property type="component" value="Chromosome"/>
</dbReference>
<dbReference type="SUPFAM" id="SSF52540">
    <property type="entry name" value="P-loop containing nucleoside triphosphate hydrolases"/>
    <property type="match status" value="1"/>
</dbReference>
<name>A0ABY4WBZ1_9PROT</name>
<gene>
    <name evidence="1" type="ORF">NBZ79_07205</name>
</gene>
<dbReference type="RefSeq" id="WP_251936875.1">
    <property type="nucleotide sequence ID" value="NZ_CP098747.1"/>
</dbReference>
<proteinExistence type="predicted"/>